<sequence length="72" mass="8636">MFNKKNRLYRLINVEYISNITLKQYPMFIRDRKIFDMIIINSQLEHDHITAAAAAKTKMGEWEKHKRKSSPI</sequence>
<protein>
    <submittedName>
        <fullName evidence="1">Uncharacterized protein</fullName>
    </submittedName>
</protein>
<reference evidence="1 2" key="2">
    <citation type="journal article" date="2022" name="Mol. Biol. Evol.">
        <title>Comparative Genomics Reveals Insights into the Divergent Evolution of Astigmatic Mites and Household Pest Adaptations.</title>
        <authorList>
            <person name="Xiong Q."/>
            <person name="Wan A.T."/>
            <person name="Liu X."/>
            <person name="Fung C.S."/>
            <person name="Xiao X."/>
            <person name="Malainual N."/>
            <person name="Hou J."/>
            <person name="Wang L."/>
            <person name="Wang M."/>
            <person name="Yang K.Y."/>
            <person name="Cui Y."/>
            <person name="Leung E.L."/>
            <person name="Nong W."/>
            <person name="Shin S.K."/>
            <person name="Au S.W."/>
            <person name="Jeong K.Y."/>
            <person name="Chew F.T."/>
            <person name="Hui J.H."/>
            <person name="Leung T.F."/>
            <person name="Tungtrongchitr A."/>
            <person name="Zhong N."/>
            <person name="Liu Z."/>
            <person name="Tsui S.K."/>
        </authorList>
    </citation>
    <scope>NUCLEOTIDE SEQUENCE [LARGE SCALE GENOMIC DNA]</scope>
    <source>
        <strain evidence="1">Derp</strain>
    </source>
</reference>
<reference evidence="1 2" key="1">
    <citation type="journal article" date="2018" name="J. Allergy Clin. Immunol.">
        <title>High-quality assembly of Dermatophagoides pteronyssinus genome and transcriptome reveals a wide range of novel allergens.</title>
        <authorList>
            <person name="Liu X.Y."/>
            <person name="Yang K.Y."/>
            <person name="Wang M.Q."/>
            <person name="Kwok J.S."/>
            <person name="Zeng X."/>
            <person name="Yang Z."/>
            <person name="Xiao X.J."/>
            <person name="Lau C.P."/>
            <person name="Li Y."/>
            <person name="Huang Z.M."/>
            <person name="Ba J.G."/>
            <person name="Yim A.K."/>
            <person name="Ouyang C.Y."/>
            <person name="Ngai S.M."/>
            <person name="Chan T.F."/>
            <person name="Leung E.L."/>
            <person name="Liu L."/>
            <person name="Liu Z.G."/>
            <person name="Tsui S.K."/>
        </authorList>
    </citation>
    <scope>NUCLEOTIDE SEQUENCE [LARGE SCALE GENOMIC DNA]</scope>
    <source>
        <strain evidence="1">Derp</strain>
    </source>
</reference>
<proteinExistence type="predicted"/>
<name>A0ABQ8JNF5_DERPT</name>
<accession>A0ABQ8JNF5</accession>
<dbReference type="Proteomes" id="UP000887458">
    <property type="component" value="Unassembled WGS sequence"/>
</dbReference>
<organism evidence="1 2">
    <name type="scientific">Dermatophagoides pteronyssinus</name>
    <name type="common">European house dust mite</name>
    <dbReference type="NCBI Taxonomy" id="6956"/>
    <lineage>
        <taxon>Eukaryota</taxon>
        <taxon>Metazoa</taxon>
        <taxon>Ecdysozoa</taxon>
        <taxon>Arthropoda</taxon>
        <taxon>Chelicerata</taxon>
        <taxon>Arachnida</taxon>
        <taxon>Acari</taxon>
        <taxon>Acariformes</taxon>
        <taxon>Sarcoptiformes</taxon>
        <taxon>Astigmata</taxon>
        <taxon>Psoroptidia</taxon>
        <taxon>Analgoidea</taxon>
        <taxon>Pyroglyphidae</taxon>
        <taxon>Dermatophagoidinae</taxon>
        <taxon>Dermatophagoides</taxon>
    </lineage>
</organism>
<dbReference type="EMBL" id="NJHN03000029">
    <property type="protein sequence ID" value="KAH9424144.1"/>
    <property type="molecule type" value="Genomic_DNA"/>
</dbReference>
<keyword evidence="2" id="KW-1185">Reference proteome</keyword>
<evidence type="ECO:0000313" key="1">
    <source>
        <dbReference type="EMBL" id="KAH9424144.1"/>
    </source>
</evidence>
<gene>
    <name evidence="1" type="ORF">DERP_004326</name>
</gene>
<evidence type="ECO:0000313" key="2">
    <source>
        <dbReference type="Proteomes" id="UP000887458"/>
    </source>
</evidence>
<comment type="caution">
    <text evidence="1">The sequence shown here is derived from an EMBL/GenBank/DDBJ whole genome shotgun (WGS) entry which is preliminary data.</text>
</comment>